<dbReference type="AlphaFoldDB" id="A0AAD5SQV3"/>
<gene>
    <name evidence="2" type="ORF">HK100_008237</name>
</gene>
<feature type="transmembrane region" description="Helical" evidence="1">
    <location>
        <begin position="122"/>
        <end position="141"/>
    </location>
</feature>
<keyword evidence="1" id="KW-0472">Membrane</keyword>
<protein>
    <submittedName>
        <fullName evidence="2">Uncharacterized protein</fullName>
    </submittedName>
</protein>
<evidence type="ECO:0000313" key="3">
    <source>
        <dbReference type="Proteomes" id="UP001211907"/>
    </source>
</evidence>
<feature type="transmembrane region" description="Helical" evidence="1">
    <location>
        <begin position="147"/>
        <end position="168"/>
    </location>
</feature>
<proteinExistence type="predicted"/>
<keyword evidence="3" id="KW-1185">Reference proteome</keyword>
<reference evidence="2" key="1">
    <citation type="submission" date="2020-05" db="EMBL/GenBank/DDBJ databases">
        <title>Phylogenomic resolution of chytrid fungi.</title>
        <authorList>
            <person name="Stajich J.E."/>
            <person name="Amses K."/>
            <person name="Simmons R."/>
            <person name="Seto K."/>
            <person name="Myers J."/>
            <person name="Bonds A."/>
            <person name="Quandt C.A."/>
            <person name="Barry K."/>
            <person name="Liu P."/>
            <person name="Grigoriev I."/>
            <person name="Longcore J.E."/>
            <person name="James T.Y."/>
        </authorList>
    </citation>
    <scope>NUCLEOTIDE SEQUENCE</scope>
    <source>
        <strain evidence="2">JEL0513</strain>
    </source>
</reference>
<keyword evidence="1" id="KW-0812">Transmembrane</keyword>
<organism evidence="2 3">
    <name type="scientific">Physocladia obscura</name>
    <dbReference type="NCBI Taxonomy" id="109957"/>
    <lineage>
        <taxon>Eukaryota</taxon>
        <taxon>Fungi</taxon>
        <taxon>Fungi incertae sedis</taxon>
        <taxon>Chytridiomycota</taxon>
        <taxon>Chytridiomycota incertae sedis</taxon>
        <taxon>Chytridiomycetes</taxon>
        <taxon>Chytridiales</taxon>
        <taxon>Chytriomycetaceae</taxon>
        <taxon>Physocladia</taxon>
    </lineage>
</organism>
<comment type="caution">
    <text evidence="2">The sequence shown here is derived from an EMBL/GenBank/DDBJ whole genome shotgun (WGS) entry which is preliminary data.</text>
</comment>
<name>A0AAD5SQV3_9FUNG</name>
<sequence>MDQIFDTSAELDQKQARIVVHTHAAIRVVNMAVLLTSIGLTARKAFRFHSTPLLSTSLLRGNAIAVPLAICGSAAGVESLVKADFNFSDRLYRKIHSKNVLHQSHKWSNLSNLILNNKNQSLVDSCCIGGATAGFAVLALTSNPAGFIARVVGGAGLGSLVGFATFMASSRMNQYELQTVDRTNLH</sequence>
<dbReference type="EMBL" id="JADGJH010003986">
    <property type="protein sequence ID" value="KAJ3087779.1"/>
    <property type="molecule type" value="Genomic_DNA"/>
</dbReference>
<accession>A0AAD5SQV3</accession>
<keyword evidence="1" id="KW-1133">Transmembrane helix</keyword>
<evidence type="ECO:0000256" key="1">
    <source>
        <dbReference type="SAM" id="Phobius"/>
    </source>
</evidence>
<evidence type="ECO:0000313" key="2">
    <source>
        <dbReference type="EMBL" id="KAJ3087779.1"/>
    </source>
</evidence>
<feature type="transmembrane region" description="Helical" evidence="1">
    <location>
        <begin position="24"/>
        <end position="42"/>
    </location>
</feature>
<dbReference type="Proteomes" id="UP001211907">
    <property type="component" value="Unassembled WGS sequence"/>
</dbReference>